<keyword evidence="2" id="KW-1185">Reference proteome</keyword>
<feature type="non-terminal residue" evidence="1">
    <location>
        <position position="264"/>
    </location>
</feature>
<dbReference type="AlphaFoldDB" id="A0A0D8IV04"/>
<dbReference type="EMBL" id="JXXK01000053">
    <property type="protein sequence ID" value="KJF38304.1"/>
    <property type="molecule type" value="Genomic_DNA"/>
</dbReference>
<gene>
    <name evidence="1" type="ORF">TQ39_18900</name>
</gene>
<protein>
    <submittedName>
        <fullName evidence="1">Uncharacterized protein</fullName>
    </submittedName>
</protein>
<accession>A0A0D8IV04</accession>
<dbReference type="GeneID" id="42858603"/>
<evidence type="ECO:0000313" key="1">
    <source>
        <dbReference type="EMBL" id="KJF38304.1"/>
    </source>
</evidence>
<reference evidence="1" key="1">
    <citation type="submission" date="2015-02" db="EMBL/GenBank/DDBJ databases">
        <title>A novel member of the family Ruminococcaceae isolated from human feces.</title>
        <authorList>
            <person name="Shkoporov A.N."/>
            <person name="Chaplin A.V."/>
            <person name="Motuzova O.V."/>
            <person name="Kafarskaia L.I."/>
            <person name="Khokhlova E.V."/>
            <person name="Efimov B.A."/>
        </authorList>
    </citation>
    <scope>NUCLEOTIDE SEQUENCE [LARGE SCALE GENOMIC DNA]</scope>
    <source>
        <strain evidence="1">585-1</strain>
    </source>
</reference>
<organism evidence="1 2">
    <name type="scientific">Ruthenibacterium lactatiformans</name>
    <dbReference type="NCBI Taxonomy" id="1550024"/>
    <lineage>
        <taxon>Bacteria</taxon>
        <taxon>Bacillati</taxon>
        <taxon>Bacillota</taxon>
        <taxon>Clostridia</taxon>
        <taxon>Eubacteriales</taxon>
        <taxon>Oscillospiraceae</taxon>
        <taxon>Ruthenibacterium</taxon>
    </lineage>
</organism>
<dbReference type="RefSeq" id="WP_156146423.1">
    <property type="nucleotide sequence ID" value="NZ_JXXK01000053.1"/>
</dbReference>
<name>A0A0D8IV04_9FIRM</name>
<proteinExistence type="predicted"/>
<sequence length="264" mass="29483">MEPNNSALISEQSFQMMKADYNFDIAPCEMNYDFEDRSRFTKMEVSPAQKMYVSSLLQQLPMAATAGTLANAYTASFPAGLPHTLTALQQGGFGSMIRENGKFVGSASFYGMTGQAALLGAFSAMSIATGQYFLTQINSELNKINLKIDKILEFLYGDKKAELMSEVSFVKYAYQNYGSIMEHESQRIATISSLQAAKKIAMKDVEFYMSDLDATVNDEAKKYTDFDAIANKAFQIKESLELSMQLYIMSSMMEVYYSQNQDAL</sequence>
<comment type="caution">
    <text evidence="1">The sequence shown here is derived from an EMBL/GenBank/DDBJ whole genome shotgun (WGS) entry which is preliminary data.</text>
</comment>
<dbReference type="Proteomes" id="UP000032483">
    <property type="component" value="Unassembled WGS sequence"/>
</dbReference>
<evidence type="ECO:0000313" key="2">
    <source>
        <dbReference type="Proteomes" id="UP000032483"/>
    </source>
</evidence>